<keyword evidence="8" id="KW-0408">Iron</keyword>
<reference evidence="9 11" key="1">
    <citation type="submission" date="2020-06" db="EMBL/GenBank/DDBJ databases">
        <title>Anoxygenic phototrophic Chloroflexota member uses a Type I reaction center.</title>
        <authorList>
            <person name="Tsuji J.M."/>
            <person name="Shaw N.A."/>
            <person name="Nagashima S."/>
            <person name="Venkiteswaran J."/>
            <person name="Schiff S.L."/>
            <person name="Hanada S."/>
            <person name="Tank M."/>
            <person name="Neufeld J.D."/>
        </authorList>
    </citation>
    <scope>NUCLEOTIDE SEQUENCE [LARGE SCALE GENOMIC DNA]</scope>
    <source>
        <strain evidence="9">L227-S17</strain>
    </source>
</reference>
<feature type="binding site" evidence="7">
    <location>
        <position position="141"/>
    </location>
    <ligand>
        <name>Zn(2+)</name>
        <dbReference type="ChEBI" id="CHEBI:29105"/>
    </ligand>
</feature>
<proteinExistence type="inferred from homology"/>
<dbReference type="GO" id="GO:0045892">
    <property type="term" value="P:negative regulation of DNA-templated transcription"/>
    <property type="evidence" value="ECO:0007669"/>
    <property type="project" value="TreeGrafter"/>
</dbReference>
<organism evidence="9 11">
    <name type="scientific">Candidatus Chlorohelix allophototropha</name>
    <dbReference type="NCBI Taxonomy" id="3003348"/>
    <lineage>
        <taxon>Bacteria</taxon>
        <taxon>Bacillati</taxon>
        <taxon>Chloroflexota</taxon>
        <taxon>Chloroflexia</taxon>
        <taxon>Candidatus Chloroheliales</taxon>
        <taxon>Candidatus Chloroheliaceae</taxon>
        <taxon>Candidatus Chlorohelix</taxon>
    </lineage>
</organism>
<name>A0A8T7LX25_9CHLR</name>
<evidence type="ECO:0000256" key="3">
    <source>
        <dbReference type="ARBA" id="ARBA00022833"/>
    </source>
</evidence>
<evidence type="ECO:0000256" key="5">
    <source>
        <dbReference type="ARBA" id="ARBA00023125"/>
    </source>
</evidence>
<dbReference type="InterPro" id="IPR036390">
    <property type="entry name" value="WH_DNA-bd_sf"/>
</dbReference>
<evidence type="ECO:0000313" key="10">
    <source>
        <dbReference type="EMBL" id="WJW65907.1"/>
    </source>
</evidence>
<reference evidence="10" key="2">
    <citation type="journal article" date="2024" name="Nature">
        <title>Anoxygenic phototroph of the Chloroflexota uses a type I reaction centre.</title>
        <authorList>
            <person name="Tsuji J.M."/>
            <person name="Shaw N.A."/>
            <person name="Nagashima S."/>
            <person name="Venkiteswaran J.J."/>
            <person name="Schiff S.L."/>
            <person name="Watanabe T."/>
            <person name="Fukui M."/>
            <person name="Hanada S."/>
            <person name="Tank M."/>
            <person name="Neufeld J.D."/>
        </authorList>
    </citation>
    <scope>NUCLEOTIDE SEQUENCE</scope>
    <source>
        <strain evidence="10">L227-S17</strain>
    </source>
</reference>
<sequence>MGTIVKTSAGEEIMQKISDSGYKLTESRRVVVELALKHEGHFSAADLYETIKSEAPSVGRATVFRTLDLLTSMQLLEKIHLGDGCHSYVVCQSRHHHHLICNTCGLTIDFENCHLNELLQDLSRLTNFSIKGHWLEVFGQCERCQNKEQFAVVGSIMKKDS</sequence>
<comment type="cofactor">
    <cofactor evidence="8">
        <name>Mn(2+)</name>
        <dbReference type="ChEBI" id="CHEBI:29035"/>
    </cofactor>
    <cofactor evidence="8">
        <name>Fe(2+)</name>
        <dbReference type="ChEBI" id="CHEBI:29033"/>
    </cofactor>
    <text evidence="8">Binds 1 Mn(2+) or Fe(2+) ion per subunit.</text>
</comment>
<evidence type="ECO:0000313" key="12">
    <source>
        <dbReference type="Proteomes" id="UP001431572"/>
    </source>
</evidence>
<dbReference type="Proteomes" id="UP000521676">
    <property type="component" value="Unassembled WGS sequence"/>
</dbReference>
<evidence type="ECO:0000313" key="11">
    <source>
        <dbReference type="Proteomes" id="UP000521676"/>
    </source>
</evidence>
<gene>
    <name evidence="9" type="ORF">HXX08_11720</name>
    <name evidence="10" type="ORF">OZ401_001687</name>
</gene>
<evidence type="ECO:0000256" key="7">
    <source>
        <dbReference type="PIRSR" id="PIRSR602481-1"/>
    </source>
</evidence>
<protein>
    <submittedName>
        <fullName evidence="9">Transcriptional repressor</fullName>
    </submittedName>
</protein>
<keyword evidence="7" id="KW-0479">Metal-binding</keyword>
<dbReference type="PANTHER" id="PTHR33202">
    <property type="entry name" value="ZINC UPTAKE REGULATION PROTEIN"/>
    <property type="match status" value="1"/>
</dbReference>
<evidence type="ECO:0000256" key="8">
    <source>
        <dbReference type="PIRSR" id="PIRSR602481-2"/>
    </source>
</evidence>
<keyword evidence="4" id="KW-0805">Transcription regulation</keyword>
<comment type="similarity">
    <text evidence="1">Belongs to the Fur family.</text>
</comment>
<dbReference type="GO" id="GO:0008270">
    <property type="term" value="F:zinc ion binding"/>
    <property type="evidence" value="ECO:0007669"/>
    <property type="project" value="TreeGrafter"/>
</dbReference>
<evidence type="ECO:0000256" key="1">
    <source>
        <dbReference type="ARBA" id="ARBA00007957"/>
    </source>
</evidence>
<keyword evidence="5" id="KW-0238">DNA-binding</keyword>
<feature type="binding site" evidence="7">
    <location>
        <position position="144"/>
    </location>
    <ligand>
        <name>Zn(2+)</name>
        <dbReference type="ChEBI" id="CHEBI:29105"/>
    </ligand>
</feature>
<evidence type="ECO:0000313" key="9">
    <source>
        <dbReference type="EMBL" id="NWJ46538.1"/>
    </source>
</evidence>
<dbReference type="EMBL" id="JACATZ010000001">
    <property type="protein sequence ID" value="NWJ46538.1"/>
    <property type="molecule type" value="Genomic_DNA"/>
</dbReference>
<dbReference type="GO" id="GO:0000976">
    <property type="term" value="F:transcription cis-regulatory region binding"/>
    <property type="evidence" value="ECO:0007669"/>
    <property type="project" value="TreeGrafter"/>
</dbReference>
<keyword evidence="12" id="KW-1185">Reference proteome</keyword>
<dbReference type="Pfam" id="PF01475">
    <property type="entry name" value="FUR"/>
    <property type="match status" value="1"/>
</dbReference>
<dbReference type="SUPFAM" id="SSF46785">
    <property type="entry name" value="Winged helix' DNA-binding domain"/>
    <property type="match status" value="1"/>
</dbReference>
<dbReference type="InterPro" id="IPR043135">
    <property type="entry name" value="Fur_C"/>
</dbReference>
<dbReference type="Proteomes" id="UP001431572">
    <property type="component" value="Chromosome 1"/>
</dbReference>
<dbReference type="Gene3D" id="3.30.1490.190">
    <property type="match status" value="1"/>
</dbReference>
<dbReference type="GO" id="GO:0003700">
    <property type="term" value="F:DNA-binding transcription factor activity"/>
    <property type="evidence" value="ECO:0007669"/>
    <property type="project" value="InterPro"/>
</dbReference>
<keyword evidence="2" id="KW-0678">Repressor</keyword>
<evidence type="ECO:0000256" key="4">
    <source>
        <dbReference type="ARBA" id="ARBA00023015"/>
    </source>
</evidence>
<feature type="binding site" evidence="8">
    <location>
        <position position="95"/>
    </location>
    <ligand>
        <name>Fe cation</name>
        <dbReference type="ChEBI" id="CHEBI:24875"/>
    </ligand>
</feature>
<dbReference type="InterPro" id="IPR002481">
    <property type="entry name" value="FUR"/>
</dbReference>
<dbReference type="RefSeq" id="WP_341467795.1">
    <property type="nucleotide sequence ID" value="NZ_CP128399.1"/>
</dbReference>
<dbReference type="PANTHER" id="PTHR33202:SF7">
    <property type="entry name" value="FERRIC UPTAKE REGULATION PROTEIN"/>
    <property type="match status" value="1"/>
</dbReference>
<evidence type="ECO:0000256" key="6">
    <source>
        <dbReference type="ARBA" id="ARBA00023163"/>
    </source>
</evidence>
<feature type="binding site" evidence="7">
    <location>
        <position position="101"/>
    </location>
    <ligand>
        <name>Zn(2+)</name>
        <dbReference type="ChEBI" id="CHEBI:29105"/>
    </ligand>
</feature>
<dbReference type="InterPro" id="IPR036388">
    <property type="entry name" value="WH-like_DNA-bd_sf"/>
</dbReference>
<dbReference type="AlphaFoldDB" id="A0A8T7LX25"/>
<dbReference type="EMBL" id="CP128399">
    <property type="protein sequence ID" value="WJW65907.1"/>
    <property type="molecule type" value="Genomic_DNA"/>
</dbReference>
<feature type="binding site" evidence="7">
    <location>
        <position position="104"/>
    </location>
    <ligand>
        <name>Zn(2+)</name>
        <dbReference type="ChEBI" id="CHEBI:29105"/>
    </ligand>
</feature>
<comment type="cofactor">
    <cofactor evidence="7">
        <name>Zn(2+)</name>
        <dbReference type="ChEBI" id="CHEBI:29105"/>
    </cofactor>
    <text evidence="7">Binds 1 zinc ion per subunit.</text>
</comment>
<evidence type="ECO:0000256" key="2">
    <source>
        <dbReference type="ARBA" id="ARBA00022491"/>
    </source>
</evidence>
<feature type="binding site" evidence="8">
    <location>
        <position position="133"/>
    </location>
    <ligand>
        <name>Fe cation</name>
        <dbReference type="ChEBI" id="CHEBI:24875"/>
    </ligand>
</feature>
<dbReference type="Gene3D" id="1.10.10.10">
    <property type="entry name" value="Winged helix-like DNA-binding domain superfamily/Winged helix DNA-binding domain"/>
    <property type="match status" value="1"/>
</dbReference>
<dbReference type="CDD" id="cd07153">
    <property type="entry name" value="Fur_like"/>
    <property type="match status" value="1"/>
</dbReference>
<accession>A0A8T7LX25</accession>
<keyword evidence="6" id="KW-0804">Transcription</keyword>
<dbReference type="GO" id="GO:1900376">
    <property type="term" value="P:regulation of secondary metabolite biosynthetic process"/>
    <property type="evidence" value="ECO:0007669"/>
    <property type="project" value="TreeGrafter"/>
</dbReference>
<keyword evidence="3 7" id="KW-0862">Zinc</keyword>